<evidence type="ECO:0000259" key="4">
    <source>
        <dbReference type="Pfam" id="PF23647"/>
    </source>
</evidence>
<dbReference type="Proteomes" id="UP001374535">
    <property type="component" value="Chromosome 1"/>
</dbReference>
<evidence type="ECO:0000313" key="5">
    <source>
        <dbReference type="EMBL" id="WVZ26319.1"/>
    </source>
</evidence>
<dbReference type="InterPro" id="IPR055427">
    <property type="entry name" value="TRAPPC13_N"/>
</dbReference>
<name>A0AAQ3SBJ1_VIGMU</name>
<organism evidence="5 6">
    <name type="scientific">Vigna mungo</name>
    <name type="common">Black gram</name>
    <name type="synonym">Phaseolus mungo</name>
    <dbReference type="NCBI Taxonomy" id="3915"/>
    <lineage>
        <taxon>Eukaryota</taxon>
        <taxon>Viridiplantae</taxon>
        <taxon>Streptophyta</taxon>
        <taxon>Embryophyta</taxon>
        <taxon>Tracheophyta</taxon>
        <taxon>Spermatophyta</taxon>
        <taxon>Magnoliopsida</taxon>
        <taxon>eudicotyledons</taxon>
        <taxon>Gunneridae</taxon>
        <taxon>Pentapetalae</taxon>
        <taxon>rosids</taxon>
        <taxon>fabids</taxon>
        <taxon>Fabales</taxon>
        <taxon>Fabaceae</taxon>
        <taxon>Papilionoideae</taxon>
        <taxon>50 kb inversion clade</taxon>
        <taxon>NPAAA clade</taxon>
        <taxon>indigoferoid/millettioid clade</taxon>
        <taxon>Phaseoleae</taxon>
        <taxon>Vigna</taxon>
    </lineage>
</organism>
<feature type="domain" description="Trafficking protein particle complex subunit 13 C-terminal" evidence="3">
    <location>
        <begin position="378"/>
        <end position="469"/>
    </location>
</feature>
<gene>
    <name evidence="5" type="ORF">V8G54_004863</name>
</gene>
<feature type="domain" description="Trafficking protein particle complex subunit 13 N-terminal" evidence="2">
    <location>
        <begin position="193"/>
        <end position="262"/>
    </location>
</feature>
<evidence type="ECO:0000259" key="3">
    <source>
        <dbReference type="Pfam" id="PF23643"/>
    </source>
</evidence>
<evidence type="ECO:0000256" key="1">
    <source>
        <dbReference type="ARBA" id="ARBA00010785"/>
    </source>
</evidence>
<dbReference type="InterPro" id="IPR010378">
    <property type="entry name" value="TRAPPC13"/>
</dbReference>
<dbReference type="Pfam" id="PF23643">
    <property type="entry name" value="TRAPPC13_C"/>
    <property type="match status" value="1"/>
</dbReference>
<comment type="similarity">
    <text evidence="1">Belongs to the TRAPPC13 family.</text>
</comment>
<evidence type="ECO:0008006" key="7">
    <source>
        <dbReference type="Google" id="ProtNLM"/>
    </source>
</evidence>
<evidence type="ECO:0000259" key="2">
    <source>
        <dbReference type="Pfam" id="PF06159"/>
    </source>
</evidence>
<dbReference type="AlphaFoldDB" id="A0AAQ3SBJ1"/>
<sequence length="525" mass="58113">MSQGQGQGQGGGSHSLAFRVMRLCRPSFNVDPPLRLDLTDIFVGEDLFDDPSAAPAPSLYAGANDNSDPNYRDRFLLHHFSDAMGLSGLLVLPQSFGYSLSSSLSLSLSLSLSICLQFNWIHSLLLTHTPPICRAIYLGETFCSYISINNSSNFEVREVIIKVLFLNLQFFYSTAIHESILSLPELTGTPLTQAEIQTERQRILLLDTSKSPVESIRAGGRYDFIVEHDVKELGPHTLVCTALYNDGDGERKYLPQFFKFIVANPLSVRTKVRVIKETTFLEACIENHTKSNLFMDQVDFEPAQHYSATVLKGDGHHSEKDSPTRETFKPPILIRSGGGIYNYLYQLTTPSDGLAQTKAEGSNPATKKEIELQVVEVPSIINLQEPFRIKLNLTNQTDKELGPFEVSLSQNGSYGERVVTISGLQSMVLSQIQALGSTDFHLNLIATKPGIQRISGITVFDTREMKSYEPLPDLEVSSSFWSEVVNSNFGPSNAPNIRPIKFPIGDSLMPGVDSLPVRAIKALFD</sequence>
<dbReference type="GO" id="GO:1990072">
    <property type="term" value="C:TRAPPIII protein complex"/>
    <property type="evidence" value="ECO:0007669"/>
    <property type="project" value="TreeGrafter"/>
</dbReference>
<dbReference type="PANTHER" id="PTHR13134:SF3">
    <property type="entry name" value="TRAFFICKING PROTEIN PARTICLE COMPLEX SUBUNIT 13"/>
    <property type="match status" value="1"/>
</dbReference>
<feature type="domain" description="Trafficking protein particle complex subunit 13 middle" evidence="4">
    <location>
        <begin position="266"/>
        <end position="354"/>
    </location>
</feature>
<dbReference type="PANTHER" id="PTHR13134">
    <property type="entry name" value="TRAFFICKING PROTEIN PARTICLE COMPLEX SUBUNIT 13"/>
    <property type="match status" value="1"/>
</dbReference>
<dbReference type="EMBL" id="CP144700">
    <property type="protein sequence ID" value="WVZ26319.1"/>
    <property type="molecule type" value="Genomic_DNA"/>
</dbReference>
<dbReference type="Pfam" id="PF06159">
    <property type="entry name" value="TRAPPC13_N"/>
    <property type="match status" value="1"/>
</dbReference>
<evidence type="ECO:0000313" key="6">
    <source>
        <dbReference type="Proteomes" id="UP001374535"/>
    </source>
</evidence>
<protein>
    <recommendedName>
        <fullName evidence="7">Trafficking protein particle complex subunit 13</fullName>
    </recommendedName>
</protein>
<dbReference type="InterPro" id="IPR055428">
    <property type="entry name" value="TRAPPC13_C"/>
</dbReference>
<accession>A0AAQ3SBJ1</accession>
<dbReference type="Pfam" id="PF23647">
    <property type="entry name" value="TRAPPC13_M"/>
    <property type="match status" value="1"/>
</dbReference>
<proteinExistence type="inferred from homology"/>
<reference evidence="5 6" key="1">
    <citation type="journal article" date="2023" name="Life. Sci Alliance">
        <title>Evolutionary insights into 3D genome organization and epigenetic landscape of Vigna mungo.</title>
        <authorList>
            <person name="Junaid A."/>
            <person name="Singh B."/>
            <person name="Bhatia S."/>
        </authorList>
    </citation>
    <scope>NUCLEOTIDE SEQUENCE [LARGE SCALE GENOMIC DNA]</scope>
    <source>
        <strain evidence="5">Urdbean</strain>
    </source>
</reference>
<dbReference type="InterPro" id="IPR055429">
    <property type="entry name" value="TRAPPC13_M"/>
</dbReference>
<keyword evidence="6" id="KW-1185">Reference proteome</keyword>